<name>A0AC61NEA2_9BACT</name>
<accession>A0AC61NEA2</accession>
<keyword evidence="1" id="KW-0326">Glycosidase</keyword>
<gene>
    <name evidence="1" type="ORF">K4L44_15345</name>
</gene>
<keyword evidence="2" id="KW-1185">Reference proteome</keyword>
<dbReference type="Proteomes" id="UP000826212">
    <property type="component" value="Chromosome"/>
</dbReference>
<protein>
    <submittedName>
        <fullName evidence="1">GH92 family glycosyl hydrolase</fullName>
        <ecNumber evidence="1">3.2.1.-</ecNumber>
    </submittedName>
</protein>
<sequence>MMKHIIKTSRILLLVLFTFAYTNSQGQDYASFINPFIGTSNYGACYPGAVSPNGMVSVVPYNVTNNDKNKLSTDTGWLSNPFVSDNHFMTGFTHVNLSGVGCPDLGSIILMPTTGKLEVDKNKYGSTYSDQVAKPGYYSTIIDKYRVKAEVSATTRTGISRYTFPKGQSNILLNLGLGLTNESGAYAKIVSPTEIEGSKLLGTFCYHKDAVFPVYFVVKFSKPAKEKGYFKFQQPLVGPRAKWSSTSGKYKIYRKYYKELAGDNIGTFFTFDTDEDEQIEVKIGVSYVSIENARQNLEVEQDGFNFDKIAKETYSNWNTELSRIKVEGGTKEDKTVFYTALYHILLHPNILQDINGQYPAMESDQIKTITDGNRYTVFSLWDTYRNVHPFLSLVYPEKQRDMVKTMIQMYDESGWLPKWELFGRETYVMEGDPSIPVITDTYLRGIRGFDIEKAYKAMLKSATTEQKYNPLRPDNDFYLSHGYVPFTSNYDNSVSHALEYYIADWNLSKLASVLGDKKNEKRFAKQAKGYKNYFNKEFNLLVPKKEDGSFIEDFDPKMGENFAPSHGFHEGTSWNYSFYVPHDIKGLIKLYGGNKPFVKRLETCFSEDNFDPANEPDIAYPYLFNYIKGQEWRTQKHIHNLRKLYTTKAGGIPGNDDTGTLSAWIVYSMMGIYPVCPGDMDYAITTPTFDKVTISLNSSVYSGKTFTIEKSDSNPENPYIQSISWNKKRWKRFFISHQQITKGGVLKIETSKTHK</sequence>
<dbReference type="EMBL" id="CP081303">
    <property type="protein sequence ID" value="QZE13903.1"/>
    <property type="molecule type" value="Genomic_DNA"/>
</dbReference>
<keyword evidence="1" id="KW-0378">Hydrolase</keyword>
<proteinExistence type="predicted"/>
<evidence type="ECO:0000313" key="2">
    <source>
        <dbReference type="Proteomes" id="UP000826212"/>
    </source>
</evidence>
<reference evidence="1" key="1">
    <citation type="submission" date="2021-08" db="EMBL/GenBank/DDBJ databases">
        <title>Novel anaerobic bacterium isolated from sea squirt in East Sea, Republic of Korea.</title>
        <authorList>
            <person name="Nguyen T.H."/>
            <person name="Li Z."/>
            <person name="Lee Y.-J."/>
            <person name="Ko J."/>
            <person name="Kim S.-G."/>
        </authorList>
    </citation>
    <scope>NUCLEOTIDE SEQUENCE</scope>
    <source>
        <strain evidence="1">KCTC 25031</strain>
    </source>
</reference>
<dbReference type="EC" id="3.2.1.-" evidence="1"/>
<organism evidence="1 2">
    <name type="scientific">Halosquirtibacter laminarini</name>
    <dbReference type="NCBI Taxonomy" id="3374600"/>
    <lineage>
        <taxon>Bacteria</taxon>
        <taxon>Pseudomonadati</taxon>
        <taxon>Bacteroidota</taxon>
        <taxon>Bacteroidia</taxon>
        <taxon>Marinilabiliales</taxon>
        <taxon>Prolixibacteraceae</taxon>
        <taxon>Halosquirtibacter</taxon>
    </lineage>
</organism>
<evidence type="ECO:0000313" key="1">
    <source>
        <dbReference type="EMBL" id="QZE13903.1"/>
    </source>
</evidence>